<sequence>MSTRDELIAIASTYLFQGLLEHKPDEVLFAEDCVRMEMGWETGGNAQQLRELLAGDAYLANKAITDLVWVVEDPYVDARFCLELHGMDVVMRIATRFRIENGEIKHIEILFNGGELHSLIMQATEPLRTDL</sequence>
<dbReference type="Pfam" id="PF26061">
    <property type="entry name" value="DUF8021"/>
    <property type="match status" value="1"/>
</dbReference>
<dbReference type="EMBL" id="SHNN01000003">
    <property type="protein sequence ID" value="MCX2982245.1"/>
    <property type="molecule type" value="Genomic_DNA"/>
</dbReference>
<gene>
    <name evidence="2" type="ORF">EYC98_15390</name>
</gene>
<keyword evidence="3" id="KW-1185">Reference proteome</keyword>
<reference evidence="2" key="1">
    <citation type="submission" date="2019-02" db="EMBL/GenBank/DDBJ databases">
        <authorList>
            <person name="Li S.-H."/>
        </authorList>
    </citation>
    <scope>NUCLEOTIDE SEQUENCE</scope>
    <source>
        <strain evidence="2">IMCC14734</strain>
    </source>
</reference>
<dbReference type="RefSeq" id="WP_279246270.1">
    <property type="nucleotide sequence ID" value="NZ_SHNN01000003.1"/>
</dbReference>
<evidence type="ECO:0000313" key="2">
    <source>
        <dbReference type="EMBL" id="MCX2982245.1"/>
    </source>
</evidence>
<dbReference type="SUPFAM" id="SSF54427">
    <property type="entry name" value="NTF2-like"/>
    <property type="match status" value="1"/>
</dbReference>
<evidence type="ECO:0000313" key="3">
    <source>
        <dbReference type="Proteomes" id="UP001143362"/>
    </source>
</evidence>
<dbReference type="Proteomes" id="UP001143362">
    <property type="component" value="Unassembled WGS sequence"/>
</dbReference>
<evidence type="ECO:0000259" key="1">
    <source>
        <dbReference type="Pfam" id="PF26061"/>
    </source>
</evidence>
<proteinExistence type="predicted"/>
<name>A0ABT3TJ60_9GAMM</name>
<organism evidence="2 3">
    <name type="scientific">Candidatus Litorirhabdus singularis</name>
    <dbReference type="NCBI Taxonomy" id="2518993"/>
    <lineage>
        <taxon>Bacteria</taxon>
        <taxon>Pseudomonadati</taxon>
        <taxon>Pseudomonadota</taxon>
        <taxon>Gammaproteobacteria</taxon>
        <taxon>Cellvibrionales</taxon>
        <taxon>Halieaceae</taxon>
        <taxon>Candidatus Litorirhabdus</taxon>
    </lineage>
</organism>
<accession>A0ABT3TJ60</accession>
<protein>
    <recommendedName>
        <fullName evidence="1">DUF8021 domain-containing protein</fullName>
    </recommendedName>
</protein>
<comment type="caution">
    <text evidence="2">The sequence shown here is derived from an EMBL/GenBank/DDBJ whole genome shotgun (WGS) entry which is preliminary data.</text>
</comment>
<dbReference type="InterPro" id="IPR058334">
    <property type="entry name" value="DUF8021"/>
</dbReference>
<dbReference type="InterPro" id="IPR032710">
    <property type="entry name" value="NTF2-like_dom_sf"/>
</dbReference>
<feature type="domain" description="DUF8021" evidence="1">
    <location>
        <begin position="2"/>
        <end position="110"/>
    </location>
</feature>